<organism evidence="4 5">
    <name type="scientific">Cervus elaphus hippelaphus</name>
    <name type="common">European red deer</name>
    <dbReference type="NCBI Taxonomy" id="46360"/>
    <lineage>
        <taxon>Eukaryota</taxon>
        <taxon>Metazoa</taxon>
        <taxon>Chordata</taxon>
        <taxon>Craniata</taxon>
        <taxon>Vertebrata</taxon>
        <taxon>Euteleostomi</taxon>
        <taxon>Mammalia</taxon>
        <taxon>Eutheria</taxon>
        <taxon>Laurasiatheria</taxon>
        <taxon>Artiodactyla</taxon>
        <taxon>Ruminantia</taxon>
        <taxon>Pecora</taxon>
        <taxon>Cervidae</taxon>
        <taxon>Cervinae</taxon>
        <taxon>Cervus</taxon>
    </lineage>
</organism>
<comment type="similarity">
    <text evidence="2">Belongs to the peptidase A1 family.</text>
</comment>
<dbReference type="SUPFAM" id="SSF50630">
    <property type="entry name" value="Acid proteases"/>
    <property type="match status" value="1"/>
</dbReference>
<dbReference type="AlphaFoldDB" id="A0A212DG02"/>
<dbReference type="Gene3D" id="2.40.70.10">
    <property type="entry name" value="Acid Proteases"/>
    <property type="match status" value="1"/>
</dbReference>
<dbReference type="GO" id="GO:0005576">
    <property type="term" value="C:extracellular region"/>
    <property type="evidence" value="ECO:0007669"/>
    <property type="project" value="UniProtKB-SubCell"/>
</dbReference>
<dbReference type="PANTHER" id="PTHR47966">
    <property type="entry name" value="BETA-SITE APP-CLEAVING ENZYME, ISOFORM A-RELATED"/>
    <property type="match status" value="1"/>
</dbReference>
<protein>
    <recommendedName>
        <fullName evidence="3">Peptidase A1 domain-containing protein</fullName>
    </recommendedName>
</protein>
<dbReference type="Pfam" id="PF00026">
    <property type="entry name" value="Asp"/>
    <property type="match status" value="1"/>
</dbReference>
<dbReference type="InterPro" id="IPR021109">
    <property type="entry name" value="Peptidase_aspartic_dom_sf"/>
</dbReference>
<comment type="subcellular location">
    <subcellularLocation>
        <location evidence="1">Secreted</location>
        <location evidence="1">Extracellular space</location>
    </subcellularLocation>
</comment>
<feature type="non-terminal residue" evidence="4">
    <location>
        <position position="116"/>
    </location>
</feature>
<dbReference type="OrthoDB" id="771136at2759"/>
<evidence type="ECO:0000256" key="1">
    <source>
        <dbReference type="ARBA" id="ARBA00004239"/>
    </source>
</evidence>
<dbReference type="PROSITE" id="PS51767">
    <property type="entry name" value="PEPTIDASE_A1"/>
    <property type="match status" value="1"/>
</dbReference>
<reference evidence="4 5" key="1">
    <citation type="journal article" date="2018" name="Mol. Genet. Genomics">
        <title>The red deer Cervus elaphus genome CerEla1.0: sequencing, annotating, genes, and chromosomes.</title>
        <authorList>
            <person name="Bana N.A."/>
            <person name="Nyiri A."/>
            <person name="Nagy J."/>
            <person name="Frank K."/>
            <person name="Nagy T."/>
            <person name="Steger V."/>
            <person name="Schiller M."/>
            <person name="Lakatos P."/>
            <person name="Sugar L."/>
            <person name="Horn P."/>
            <person name="Barta E."/>
            <person name="Orosz L."/>
        </authorList>
    </citation>
    <scope>NUCLEOTIDE SEQUENCE [LARGE SCALE GENOMIC DNA]</scope>
    <source>
        <strain evidence="4">Hungarian</strain>
    </source>
</reference>
<accession>A0A212DG02</accession>
<sequence>MLHVLRSITYALLSSINGINCSLPSQAYTIKDSSGDCYTTFKENTVSESAETWTLGDVFLRQYFSVFDRGNDRIGLAQAVVKGSVVMFVGVDHRYYKGELNWLPLTQVGDWRVHTD</sequence>
<comment type="caution">
    <text evidence="4">The sequence shown here is derived from an EMBL/GenBank/DDBJ whole genome shotgun (WGS) entry which is preliminary data.</text>
</comment>
<keyword evidence="5" id="KW-1185">Reference proteome</keyword>
<evidence type="ECO:0000313" key="5">
    <source>
        <dbReference type="Proteomes" id="UP000242450"/>
    </source>
</evidence>
<gene>
    <name evidence="4" type="ORF">Celaphus_00013443</name>
</gene>
<dbReference type="InterPro" id="IPR001461">
    <property type="entry name" value="Aspartic_peptidase_A1"/>
</dbReference>
<dbReference type="GO" id="GO:0006508">
    <property type="term" value="P:proteolysis"/>
    <property type="evidence" value="ECO:0007669"/>
    <property type="project" value="InterPro"/>
</dbReference>
<name>A0A212DG02_CEREH</name>
<evidence type="ECO:0000313" key="4">
    <source>
        <dbReference type="EMBL" id="OWK17169.1"/>
    </source>
</evidence>
<feature type="domain" description="Peptidase A1" evidence="3">
    <location>
        <begin position="1"/>
        <end position="77"/>
    </location>
</feature>
<dbReference type="GO" id="GO:0004190">
    <property type="term" value="F:aspartic-type endopeptidase activity"/>
    <property type="evidence" value="ECO:0007669"/>
    <property type="project" value="InterPro"/>
</dbReference>
<evidence type="ECO:0000256" key="2">
    <source>
        <dbReference type="ARBA" id="ARBA00007447"/>
    </source>
</evidence>
<dbReference type="EMBL" id="MKHE01000002">
    <property type="protein sequence ID" value="OWK17169.1"/>
    <property type="molecule type" value="Genomic_DNA"/>
</dbReference>
<proteinExistence type="inferred from homology"/>
<evidence type="ECO:0000259" key="3">
    <source>
        <dbReference type="PROSITE" id="PS51767"/>
    </source>
</evidence>
<dbReference type="Proteomes" id="UP000242450">
    <property type="component" value="Chromosome 2"/>
</dbReference>
<dbReference type="PANTHER" id="PTHR47966:SF49">
    <property type="entry name" value="PEPSIN A-5"/>
    <property type="match status" value="1"/>
</dbReference>
<dbReference type="InterPro" id="IPR033121">
    <property type="entry name" value="PEPTIDASE_A1"/>
</dbReference>